<gene>
    <name evidence="2" type="ORF">COLO4_06576</name>
</gene>
<evidence type="ECO:0000313" key="2">
    <source>
        <dbReference type="EMBL" id="OMP08332.1"/>
    </source>
</evidence>
<keyword evidence="3" id="KW-1185">Reference proteome</keyword>
<dbReference type="InterPro" id="IPR004252">
    <property type="entry name" value="Probable_transposase_24"/>
</dbReference>
<sequence>MFMQKRRGIDLMSRAETSNIQEESNDAENTVHEATTYSNKKTRNTRGKTMLPKVWKAPMGRKLPVECNDLGQPVGTNSSTFTSFCGTVARNTEAAPLNYDRWDLMPQSFKDKQYSLLKVIKILYLVLFEPFNVNLALFSLEKYFELPEVLGPWINASIGRKWRDYKGELKAKYYDEMLPIAKNIANLPPDVPIHQWIHLVNYFESAKAKVQENEKPIGVVAFYFATHQHKNGNLVDDEASSVMEKAMKELTDMNVSIDSTSENDISLQQVAMSRVRGKEHSGRVRGLGLGPTPTKVFGSSRFSANPFGQPSQEVTGLKNRVVDLESEVAQIPELKSQVATIPLLEARIDSMMMIIQSTFLILIF</sequence>
<proteinExistence type="predicted"/>
<dbReference type="STRING" id="93759.A0A1R3KMM0"/>
<dbReference type="OrthoDB" id="1913335at2759"/>
<evidence type="ECO:0000313" key="3">
    <source>
        <dbReference type="Proteomes" id="UP000187203"/>
    </source>
</evidence>
<name>A0A1R3KMM0_9ROSI</name>
<dbReference type="PANTHER" id="PTHR33144">
    <property type="entry name" value="OS10G0409366 PROTEIN-RELATED"/>
    <property type="match status" value="1"/>
</dbReference>
<dbReference type="Pfam" id="PF03004">
    <property type="entry name" value="Transposase_24"/>
    <property type="match status" value="1"/>
</dbReference>
<accession>A0A1R3KMM0</accession>
<dbReference type="Proteomes" id="UP000187203">
    <property type="component" value="Unassembled WGS sequence"/>
</dbReference>
<evidence type="ECO:0000256" key="1">
    <source>
        <dbReference type="SAM" id="MobiDB-lite"/>
    </source>
</evidence>
<comment type="caution">
    <text evidence="2">The sequence shown here is derived from an EMBL/GenBank/DDBJ whole genome shotgun (WGS) entry which is preliminary data.</text>
</comment>
<reference evidence="3" key="1">
    <citation type="submission" date="2013-09" db="EMBL/GenBank/DDBJ databases">
        <title>Corchorus olitorius genome sequencing.</title>
        <authorList>
            <person name="Alam M."/>
            <person name="Haque M.S."/>
            <person name="Islam M.S."/>
            <person name="Emdad E.M."/>
            <person name="Islam M.M."/>
            <person name="Ahmed B."/>
            <person name="Halim A."/>
            <person name="Hossen Q.M.M."/>
            <person name="Hossain M.Z."/>
            <person name="Ahmed R."/>
            <person name="Khan M.M."/>
            <person name="Islam R."/>
            <person name="Rashid M.M."/>
            <person name="Khan S.A."/>
            <person name="Rahman M.S."/>
            <person name="Alam M."/>
            <person name="Yahiya A.S."/>
            <person name="Khan M.S."/>
            <person name="Azam M.S."/>
            <person name="Haque T."/>
            <person name="Lashkar M.Z.H."/>
            <person name="Akhand A.I."/>
            <person name="Morshed G."/>
            <person name="Roy S."/>
            <person name="Uddin K.S."/>
            <person name="Rabeya T."/>
            <person name="Hossain A.S."/>
            <person name="Chowdhury A."/>
            <person name="Snigdha A.R."/>
            <person name="Mortoza M.S."/>
            <person name="Matin S.A."/>
            <person name="Hoque S.M.E."/>
            <person name="Islam M.K."/>
            <person name="Roy D.K."/>
            <person name="Haider R."/>
            <person name="Moosa M.M."/>
            <person name="Elias S.M."/>
            <person name="Hasan A.M."/>
            <person name="Jahan S."/>
            <person name="Shafiuddin M."/>
            <person name="Mahmood N."/>
            <person name="Shommy N.S."/>
        </authorList>
    </citation>
    <scope>NUCLEOTIDE SEQUENCE [LARGE SCALE GENOMIC DNA]</scope>
    <source>
        <strain evidence="3">cv. O-4</strain>
    </source>
</reference>
<dbReference type="EMBL" id="AWUE01012783">
    <property type="protein sequence ID" value="OMP08332.1"/>
    <property type="molecule type" value="Genomic_DNA"/>
</dbReference>
<protein>
    <submittedName>
        <fullName evidence="2">Transposase, Ptta/En/Spm, plant</fullName>
    </submittedName>
</protein>
<organism evidence="2 3">
    <name type="scientific">Corchorus olitorius</name>
    <dbReference type="NCBI Taxonomy" id="93759"/>
    <lineage>
        <taxon>Eukaryota</taxon>
        <taxon>Viridiplantae</taxon>
        <taxon>Streptophyta</taxon>
        <taxon>Embryophyta</taxon>
        <taxon>Tracheophyta</taxon>
        <taxon>Spermatophyta</taxon>
        <taxon>Magnoliopsida</taxon>
        <taxon>eudicotyledons</taxon>
        <taxon>Gunneridae</taxon>
        <taxon>Pentapetalae</taxon>
        <taxon>rosids</taxon>
        <taxon>malvids</taxon>
        <taxon>Malvales</taxon>
        <taxon>Malvaceae</taxon>
        <taxon>Grewioideae</taxon>
        <taxon>Apeibeae</taxon>
        <taxon>Corchorus</taxon>
    </lineage>
</organism>
<dbReference type="PANTHER" id="PTHR33144:SF25">
    <property type="entry name" value="DUF4216 DOMAIN-CONTAINING PROTEIN"/>
    <property type="match status" value="1"/>
</dbReference>
<feature type="region of interest" description="Disordered" evidence="1">
    <location>
        <begin position="16"/>
        <end position="43"/>
    </location>
</feature>
<dbReference type="AlphaFoldDB" id="A0A1R3KMM0"/>